<proteinExistence type="inferred from homology"/>
<dbReference type="RefSeq" id="WP_211331698.1">
    <property type="nucleotide sequence ID" value="NZ_RBKS01000001.1"/>
</dbReference>
<feature type="chain" id="PRO_5038939645" evidence="4">
    <location>
        <begin position="41"/>
        <end position="453"/>
    </location>
</feature>
<evidence type="ECO:0000313" key="6">
    <source>
        <dbReference type="Proteomes" id="UP000280008"/>
    </source>
</evidence>
<sequence>MRYKAVPSKPVSVRRRAAAALGLGLAAALALSACSSGGNAAAGSSGVKTVPTTSGKGKTLTVWVMTGDYTPKTIAAINKEFTAKTGAKVNVQTQQWANITTKISTALATSTPPDVLDLGNTQVASYAANGALLDLTSYKKDLQQGQTWLGGLEEPATISNHLYAVPGFAGARAVIYNKSMWSKAGITTAPTTYDELTADLDKVAAANKSTADFSPFYLPGKYWYAGMQFVWDAGGQIATQSGKTWKAGFASSKAQQGLADFKTFQNTYSTKASQTLDTDTPAQETIFADGKTSAILDNNWALGLIQKANPKLATSDLGSFPFPGKSGKTQPAMLGGSDWGIAAKSKNTDLALEWTKLATSPSIQSKWVYGNDGWIPNSTEGIKAADATVDPFQKGFFDAALNSKATPASGNWAALEGNEAINNLFEAVASGSKTPQAAADSFDSAANTQLNSK</sequence>
<gene>
    <name evidence="5" type="ORF">C8E83_2579</name>
</gene>
<dbReference type="GO" id="GO:0042956">
    <property type="term" value="P:maltodextrin transmembrane transport"/>
    <property type="evidence" value="ECO:0007669"/>
    <property type="project" value="TreeGrafter"/>
</dbReference>
<dbReference type="PANTHER" id="PTHR30061">
    <property type="entry name" value="MALTOSE-BINDING PERIPLASMIC PROTEIN"/>
    <property type="match status" value="1"/>
</dbReference>
<dbReference type="PROSITE" id="PS51257">
    <property type="entry name" value="PROKAR_LIPOPROTEIN"/>
    <property type="match status" value="1"/>
</dbReference>
<comment type="caution">
    <text evidence="5">The sequence shown here is derived from an EMBL/GenBank/DDBJ whole genome shotgun (WGS) entry which is preliminary data.</text>
</comment>
<accession>A0A495IJG4</accession>
<keyword evidence="2" id="KW-0813">Transport</keyword>
<dbReference type="InterPro" id="IPR006059">
    <property type="entry name" value="SBP"/>
</dbReference>
<keyword evidence="6" id="KW-1185">Reference proteome</keyword>
<evidence type="ECO:0000313" key="5">
    <source>
        <dbReference type="EMBL" id="RKR75431.1"/>
    </source>
</evidence>
<feature type="signal peptide" evidence="4">
    <location>
        <begin position="1"/>
        <end position="40"/>
    </location>
</feature>
<dbReference type="GO" id="GO:0015768">
    <property type="term" value="P:maltose transport"/>
    <property type="evidence" value="ECO:0007669"/>
    <property type="project" value="TreeGrafter"/>
</dbReference>
<evidence type="ECO:0000256" key="2">
    <source>
        <dbReference type="ARBA" id="ARBA00022448"/>
    </source>
</evidence>
<evidence type="ECO:0000256" key="4">
    <source>
        <dbReference type="SAM" id="SignalP"/>
    </source>
</evidence>
<organism evidence="5 6">
    <name type="scientific">Frondihabitans australicus</name>
    <dbReference type="NCBI Taxonomy" id="386892"/>
    <lineage>
        <taxon>Bacteria</taxon>
        <taxon>Bacillati</taxon>
        <taxon>Actinomycetota</taxon>
        <taxon>Actinomycetes</taxon>
        <taxon>Micrococcales</taxon>
        <taxon>Microbacteriaceae</taxon>
        <taxon>Frondihabitans</taxon>
    </lineage>
</organism>
<dbReference type="SUPFAM" id="SSF53850">
    <property type="entry name" value="Periplasmic binding protein-like II"/>
    <property type="match status" value="1"/>
</dbReference>
<keyword evidence="3 4" id="KW-0732">Signal</keyword>
<dbReference type="GO" id="GO:1901982">
    <property type="term" value="F:maltose binding"/>
    <property type="evidence" value="ECO:0007669"/>
    <property type="project" value="TreeGrafter"/>
</dbReference>
<reference evidence="5 6" key="1">
    <citation type="submission" date="2018-10" db="EMBL/GenBank/DDBJ databases">
        <title>Sequencing the genomes of 1000 actinobacteria strains.</title>
        <authorList>
            <person name="Klenk H.-P."/>
        </authorList>
    </citation>
    <scope>NUCLEOTIDE SEQUENCE [LARGE SCALE GENOMIC DNA]</scope>
    <source>
        <strain evidence="5 6">DSM 17894</strain>
    </source>
</reference>
<dbReference type="GO" id="GO:0055052">
    <property type="term" value="C:ATP-binding cassette (ABC) transporter complex, substrate-binding subunit-containing"/>
    <property type="evidence" value="ECO:0007669"/>
    <property type="project" value="TreeGrafter"/>
</dbReference>
<comment type="similarity">
    <text evidence="1">Belongs to the bacterial solute-binding protein 1 family.</text>
</comment>
<protein>
    <submittedName>
        <fullName evidence="5">Carbohydrate ABC transporter substrate-binding protein (CUT1 family)</fullName>
    </submittedName>
</protein>
<evidence type="ECO:0000256" key="1">
    <source>
        <dbReference type="ARBA" id="ARBA00008520"/>
    </source>
</evidence>
<name>A0A495IJG4_9MICO</name>
<dbReference type="PANTHER" id="PTHR30061:SF50">
    <property type="entry name" value="MALTOSE_MALTODEXTRIN-BINDING PERIPLASMIC PROTEIN"/>
    <property type="match status" value="1"/>
</dbReference>
<dbReference type="EMBL" id="RBKS01000001">
    <property type="protein sequence ID" value="RKR75431.1"/>
    <property type="molecule type" value="Genomic_DNA"/>
</dbReference>
<dbReference type="Proteomes" id="UP000280008">
    <property type="component" value="Unassembled WGS sequence"/>
</dbReference>
<dbReference type="Pfam" id="PF01547">
    <property type="entry name" value="SBP_bac_1"/>
    <property type="match status" value="1"/>
</dbReference>
<evidence type="ECO:0000256" key="3">
    <source>
        <dbReference type="ARBA" id="ARBA00022729"/>
    </source>
</evidence>
<dbReference type="AlphaFoldDB" id="A0A495IJG4"/>
<dbReference type="Gene3D" id="3.40.190.10">
    <property type="entry name" value="Periplasmic binding protein-like II"/>
    <property type="match status" value="2"/>
</dbReference>